<organism evidence="1 2">
    <name type="scientific">Staurois parvus</name>
    <dbReference type="NCBI Taxonomy" id="386267"/>
    <lineage>
        <taxon>Eukaryota</taxon>
        <taxon>Metazoa</taxon>
        <taxon>Chordata</taxon>
        <taxon>Craniata</taxon>
        <taxon>Vertebrata</taxon>
        <taxon>Euteleostomi</taxon>
        <taxon>Amphibia</taxon>
        <taxon>Batrachia</taxon>
        <taxon>Anura</taxon>
        <taxon>Neobatrachia</taxon>
        <taxon>Ranoidea</taxon>
        <taxon>Ranidae</taxon>
        <taxon>Staurois</taxon>
    </lineage>
</organism>
<reference evidence="1" key="1">
    <citation type="submission" date="2023-05" db="EMBL/GenBank/DDBJ databases">
        <authorList>
            <person name="Stuckert A."/>
        </authorList>
    </citation>
    <scope>NUCLEOTIDE SEQUENCE</scope>
</reference>
<evidence type="ECO:0000313" key="2">
    <source>
        <dbReference type="Proteomes" id="UP001162483"/>
    </source>
</evidence>
<keyword evidence="2" id="KW-1185">Reference proteome</keyword>
<gene>
    <name evidence="1" type="ORF">SPARVUS_LOCUS15463283</name>
</gene>
<protein>
    <submittedName>
        <fullName evidence="1">Uncharacterized protein</fullName>
    </submittedName>
</protein>
<sequence>MEIWTWHQSSQGCCGSFLQHTPGLCLQISNWSSGSGFGRCFGEKPSRLLVWTRASAIQPQGNGPGTIGCYGCHSWESNPRSNG</sequence>
<comment type="caution">
    <text evidence="1">The sequence shown here is derived from an EMBL/GenBank/DDBJ whole genome shotgun (WGS) entry which is preliminary data.</text>
</comment>
<dbReference type="EMBL" id="CATNWA010020136">
    <property type="protein sequence ID" value="CAI9616859.1"/>
    <property type="molecule type" value="Genomic_DNA"/>
</dbReference>
<dbReference type="Proteomes" id="UP001162483">
    <property type="component" value="Unassembled WGS sequence"/>
</dbReference>
<evidence type="ECO:0000313" key="1">
    <source>
        <dbReference type="EMBL" id="CAI9616859.1"/>
    </source>
</evidence>
<proteinExistence type="predicted"/>
<accession>A0ABN9H525</accession>
<name>A0ABN9H525_9NEOB</name>